<sequence>MLLGLYFMDLPHDARVLGEERTRSLEESFSEEEVFEALSSLSGDKAPSPDGFTMAFWHFCLDFTKAEIMALFKDFFRLGTLKANVLGLLLKLDIEKAFDHVNWDCLFAVMSNMGFGERGLRQGNPLSPYLFILVMEAFNQLLSRASCGGLVEGFKMGRSSGEGTDLLHLLFADDTLIFCNVNSENLRYLSWVFLWFEVIFGLKVNRDKSKAIPLGRIESLEDVVSMIGYRVGKLPTFYLGLPLGASFKSSRKVYARLEKIQRNFLWGGGVLEKKPHLVNWSLVCIDMKERGLGIRGLVALNKALLGKWSWRFAAERESFWKQVMINKFGLEEEGWCSRVARGGYSVGVWKAIRKEWEGWRLTKMSRCQMLGRGVGSRVVGILTSQGILMIGNWKRWRACSENCIIWAYSDPFPWGLIWRSWAPMRVHVIRDFSWDGIPYRGASWLREEPIEAIWERVILVPLCGGLLVSGLNVLRDALQSPGDGNLISNIKAALQPFLKAVAACVTLGTGNSLGPEGPSVEIGASIAKGVSSLFDKSSKRKVSLVAAGSAAGISSGFNAAFAGCFFAVESVLWPSTADSSLSLQNTTSMVILSAVIASVVSEVGLGSEPAFKVPEYDFRSPGGKLLISI</sequence>
<keyword evidence="9" id="KW-0407">Ion channel</keyword>
<dbReference type="PRINTS" id="PR00762">
    <property type="entry name" value="CLCHANNEL"/>
</dbReference>
<keyword evidence="3" id="KW-0812">Transmembrane</keyword>
<protein>
    <submittedName>
        <fullName evidence="11">Chloride channel protein CLC-e</fullName>
    </submittedName>
</protein>
<dbReference type="InterPro" id="IPR000477">
    <property type="entry name" value="RT_dom"/>
</dbReference>
<dbReference type="PANTHER" id="PTHR43427">
    <property type="entry name" value="CHLORIDE CHANNEL PROTEIN CLC-E"/>
    <property type="match status" value="1"/>
</dbReference>
<dbReference type="Gene3D" id="1.10.3080.10">
    <property type="entry name" value="Clc chloride channel"/>
    <property type="match status" value="1"/>
</dbReference>
<dbReference type="Pfam" id="PF00078">
    <property type="entry name" value="RVT_1"/>
    <property type="match status" value="1"/>
</dbReference>
<reference evidence="11 12" key="1">
    <citation type="journal article" date="2018" name="PLoS Genet.">
        <title>Population sequencing reveals clonal diversity and ancestral inbreeding in the grapevine cultivar Chardonnay.</title>
        <authorList>
            <person name="Roach M.J."/>
            <person name="Johnson D.L."/>
            <person name="Bohlmann J."/>
            <person name="van Vuuren H.J."/>
            <person name="Jones S.J."/>
            <person name="Pretorius I.S."/>
            <person name="Schmidt S.A."/>
            <person name="Borneman A.R."/>
        </authorList>
    </citation>
    <scope>NUCLEOTIDE SEQUENCE [LARGE SCALE GENOMIC DNA]</scope>
    <source>
        <strain evidence="12">cv. Chardonnay</strain>
        <tissue evidence="11">Leaf</tissue>
    </source>
</reference>
<dbReference type="PROSITE" id="PS50878">
    <property type="entry name" value="RT_POL"/>
    <property type="match status" value="1"/>
</dbReference>
<feature type="domain" description="Reverse transcriptase" evidence="10">
    <location>
        <begin position="1"/>
        <end position="231"/>
    </location>
</feature>
<evidence type="ECO:0000256" key="1">
    <source>
        <dbReference type="ARBA" id="ARBA00004141"/>
    </source>
</evidence>
<keyword evidence="6" id="KW-0472">Membrane</keyword>
<dbReference type="PANTHER" id="PTHR43427:SF6">
    <property type="entry name" value="CHLORIDE CHANNEL PROTEIN CLC-E"/>
    <property type="match status" value="1"/>
</dbReference>
<name>A0A438JTM7_VITVI</name>
<dbReference type="InterPro" id="IPR050368">
    <property type="entry name" value="ClC-type_chloride_channel"/>
</dbReference>
<evidence type="ECO:0000313" key="12">
    <source>
        <dbReference type="Proteomes" id="UP000288805"/>
    </source>
</evidence>
<evidence type="ECO:0000256" key="9">
    <source>
        <dbReference type="ARBA" id="ARBA00023303"/>
    </source>
</evidence>
<dbReference type="InterPro" id="IPR043502">
    <property type="entry name" value="DNA/RNA_pol_sf"/>
</dbReference>
<evidence type="ECO:0000256" key="2">
    <source>
        <dbReference type="ARBA" id="ARBA00022448"/>
    </source>
</evidence>
<dbReference type="SUPFAM" id="SSF56672">
    <property type="entry name" value="DNA/RNA polymerases"/>
    <property type="match status" value="1"/>
</dbReference>
<comment type="caution">
    <text evidence="11">The sequence shown here is derived from an EMBL/GenBank/DDBJ whole genome shotgun (WGS) entry which is preliminary data.</text>
</comment>
<keyword evidence="8" id="KW-0868">Chloride</keyword>
<dbReference type="CDD" id="cd01650">
    <property type="entry name" value="RT_nLTR_like"/>
    <property type="match status" value="1"/>
</dbReference>
<dbReference type="EMBL" id="QGNW01000028">
    <property type="protein sequence ID" value="RVX12285.1"/>
    <property type="molecule type" value="Genomic_DNA"/>
</dbReference>
<dbReference type="GO" id="GO:0034707">
    <property type="term" value="C:chloride channel complex"/>
    <property type="evidence" value="ECO:0007669"/>
    <property type="project" value="UniProtKB-KW"/>
</dbReference>
<dbReference type="Proteomes" id="UP000288805">
    <property type="component" value="Unassembled WGS sequence"/>
</dbReference>
<dbReference type="CDD" id="cd00400">
    <property type="entry name" value="Voltage_gated_ClC"/>
    <property type="match status" value="1"/>
</dbReference>
<dbReference type="SUPFAM" id="SSF81340">
    <property type="entry name" value="Clc chloride channel"/>
    <property type="match status" value="1"/>
</dbReference>
<keyword evidence="7" id="KW-0869">Chloride channel</keyword>
<dbReference type="InterPro" id="IPR014743">
    <property type="entry name" value="Cl-channel_core"/>
</dbReference>
<keyword evidence="4" id="KW-1133">Transmembrane helix</keyword>
<evidence type="ECO:0000256" key="3">
    <source>
        <dbReference type="ARBA" id="ARBA00022692"/>
    </source>
</evidence>
<evidence type="ECO:0000256" key="8">
    <source>
        <dbReference type="ARBA" id="ARBA00023214"/>
    </source>
</evidence>
<dbReference type="GO" id="GO:0005254">
    <property type="term" value="F:chloride channel activity"/>
    <property type="evidence" value="ECO:0007669"/>
    <property type="project" value="UniProtKB-KW"/>
</dbReference>
<keyword evidence="5" id="KW-0406">Ion transport</keyword>
<gene>
    <name evidence="11" type="primary">CLC-E_0</name>
    <name evidence="11" type="ORF">CK203_010586</name>
</gene>
<evidence type="ECO:0000256" key="7">
    <source>
        <dbReference type="ARBA" id="ARBA00023173"/>
    </source>
</evidence>
<keyword evidence="2" id="KW-0813">Transport</keyword>
<dbReference type="InterPro" id="IPR001807">
    <property type="entry name" value="ClC"/>
</dbReference>
<evidence type="ECO:0000256" key="5">
    <source>
        <dbReference type="ARBA" id="ARBA00023065"/>
    </source>
</evidence>
<accession>A0A438JTM7</accession>
<organism evidence="11 12">
    <name type="scientific">Vitis vinifera</name>
    <name type="common">Grape</name>
    <dbReference type="NCBI Taxonomy" id="29760"/>
    <lineage>
        <taxon>Eukaryota</taxon>
        <taxon>Viridiplantae</taxon>
        <taxon>Streptophyta</taxon>
        <taxon>Embryophyta</taxon>
        <taxon>Tracheophyta</taxon>
        <taxon>Spermatophyta</taxon>
        <taxon>Magnoliopsida</taxon>
        <taxon>eudicotyledons</taxon>
        <taxon>Gunneridae</taxon>
        <taxon>Pentapetalae</taxon>
        <taxon>rosids</taxon>
        <taxon>Vitales</taxon>
        <taxon>Vitaceae</taxon>
        <taxon>Viteae</taxon>
        <taxon>Vitis</taxon>
    </lineage>
</organism>
<evidence type="ECO:0000313" key="11">
    <source>
        <dbReference type="EMBL" id="RVX12285.1"/>
    </source>
</evidence>
<comment type="subcellular location">
    <subcellularLocation>
        <location evidence="1">Membrane</location>
        <topology evidence="1">Multi-pass membrane protein</topology>
    </subcellularLocation>
</comment>
<evidence type="ECO:0000259" key="10">
    <source>
        <dbReference type="PROSITE" id="PS50878"/>
    </source>
</evidence>
<evidence type="ECO:0000256" key="6">
    <source>
        <dbReference type="ARBA" id="ARBA00023136"/>
    </source>
</evidence>
<dbReference type="Pfam" id="PF00654">
    <property type="entry name" value="Voltage_CLC"/>
    <property type="match status" value="1"/>
</dbReference>
<dbReference type="AlphaFoldDB" id="A0A438JTM7"/>
<proteinExistence type="predicted"/>
<dbReference type="OrthoDB" id="4564at2759"/>
<evidence type="ECO:0000256" key="4">
    <source>
        <dbReference type="ARBA" id="ARBA00022989"/>
    </source>
</evidence>